<evidence type="ECO:0008006" key="4">
    <source>
        <dbReference type="Google" id="ProtNLM"/>
    </source>
</evidence>
<keyword evidence="1" id="KW-0732">Signal</keyword>
<dbReference type="OrthoDB" id="883488at2"/>
<dbReference type="EMBL" id="FYEW01000001">
    <property type="protein sequence ID" value="SNC67267.1"/>
    <property type="molecule type" value="Genomic_DNA"/>
</dbReference>
<name>A0A212TMI6_9BACT</name>
<feature type="signal peptide" evidence="1">
    <location>
        <begin position="1"/>
        <end position="20"/>
    </location>
</feature>
<dbReference type="Proteomes" id="UP000198131">
    <property type="component" value="Unassembled WGS sequence"/>
</dbReference>
<sequence>MNSFFRLLSPLLLSAALLSACNSKPSSEQTATVASPEVQPAPARPVVATDAALTAQLQNPQVGDVYVVQFQPRNTTEQRYYFYQVFAVRPNEIDLHPAKKEVAGPQADSNAPDFYSTDKMTYTRAEALELLQEQPGDVLHSRLIAVQRP</sequence>
<evidence type="ECO:0000313" key="2">
    <source>
        <dbReference type="EMBL" id="SNC67267.1"/>
    </source>
</evidence>
<reference evidence="3" key="1">
    <citation type="submission" date="2017-06" db="EMBL/GenBank/DDBJ databases">
        <authorList>
            <person name="Varghese N."/>
            <person name="Submissions S."/>
        </authorList>
    </citation>
    <scope>NUCLEOTIDE SEQUENCE [LARGE SCALE GENOMIC DNA]</scope>
    <source>
        <strain evidence="3">DSM 11116</strain>
    </source>
</reference>
<accession>A0A212TMI6</accession>
<dbReference type="AlphaFoldDB" id="A0A212TMI6"/>
<organism evidence="2 3">
    <name type="scientific">Hymenobacter gelipurpurascens</name>
    <dbReference type="NCBI Taxonomy" id="89968"/>
    <lineage>
        <taxon>Bacteria</taxon>
        <taxon>Pseudomonadati</taxon>
        <taxon>Bacteroidota</taxon>
        <taxon>Cytophagia</taxon>
        <taxon>Cytophagales</taxon>
        <taxon>Hymenobacteraceae</taxon>
        <taxon>Hymenobacter</taxon>
    </lineage>
</organism>
<evidence type="ECO:0000256" key="1">
    <source>
        <dbReference type="SAM" id="SignalP"/>
    </source>
</evidence>
<gene>
    <name evidence="2" type="ORF">SAMN06265337_1893</name>
</gene>
<feature type="chain" id="PRO_5013347225" description="Lipoprotein" evidence="1">
    <location>
        <begin position="21"/>
        <end position="149"/>
    </location>
</feature>
<protein>
    <recommendedName>
        <fullName evidence="4">Lipoprotein</fullName>
    </recommendedName>
</protein>
<dbReference type="RefSeq" id="WP_088843158.1">
    <property type="nucleotide sequence ID" value="NZ_FYEW01000001.1"/>
</dbReference>
<keyword evidence="3" id="KW-1185">Reference proteome</keyword>
<proteinExistence type="predicted"/>
<dbReference type="PROSITE" id="PS51257">
    <property type="entry name" value="PROKAR_LIPOPROTEIN"/>
    <property type="match status" value="1"/>
</dbReference>
<evidence type="ECO:0000313" key="3">
    <source>
        <dbReference type="Proteomes" id="UP000198131"/>
    </source>
</evidence>